<dbReference type="RefSeq" id="XP_022584220.1">
    <property type="nucleotide sequence ID" value="XM_022721959.1"/>
</dbReference>
<dbReference type="Pfam" id="PF13577">
    <property type="entry name" value="SnoaL_4"/>
    <property type="match status" value="1"/>
</dbReference>
<dbReference type="Gene3D" id="3.10.450.50">
    <property type="match status" value="1"/>
</dbReference>
<dbReference type="VEuPathDB" id="FungiDB:ASPZODRAFT_128220"/>
<organism evidence="2 3">
    <name type="scientific">Penicilliopsis zonata CBS 506.65</name>
    <dbReference type="NCBI Taxonomy" id="1073090"/>
    <lineage>
        <taxon>Eukaryota</taxon>
        <taxon>Fungi</taxon>
        <taxon>Dikarya</taxon>
        <taxon>Ascomycota</taxon>
        <taxon>Pezizomycotina</taxon>
        <taxon>Eurotiomycetes</taxon>
        <taxon>Eurotiomycetidae</taxon>
        <taxon>Eurotiales</taxon>
        <taxon>Aspergillaceae</taxon>
        <taxon>Penicilliopsis</taxon>
    </lineage>
</organism>
<protein>
    <recommendedName>
        <fullName evidence="1">SnoaL-like domain-containing protein</fullName>
    </recommendedName>
</protein>
<gene>
    <name evidence="2" type="ORF">ASPZODRAFT_128220</name>
</gene>
<dbReference type="STRING" id="1073090.A0A1L9SR65"/>
<dbReference type="InterPro" id="IPR037401">
    <property type="entry name" value="SnoaL-like"/>
</dbReference>
<sequence length="158" mass="17193">MAAMPVLPTSLPSLTVREAILDAVYRLVNAFDTANPDLFESAMTKDAVFDLNGQIMDGLDAIRTQCFDPVSKLDTTHFITNARVNIPDGESAKASVTATALAQHFPAQKGLEAGAPNLLAGSLYFIDLVKDETDGLWKAKYWRLKSTWAQGDWGVFGK</sequence>
<evidence type="ECO:0000259" key="1">
    <source>
        <dbReference type="Pfam" id="PF13577"/>
    </source>
</evidence>
<keyword evidence="3" id="KW-1185">Reference proteome</keyword>
<feature type="domain" description="SnoaL-like" evidence="1">
    <location>
        <begin position="13"/>
        <end position="143"/>
    </location>
</feature>
<dbReference type="EMBL" id="KV878337">
    <property type="protein sequence ID" value="OJJ49710.1"/>
    <property type="molecule type" value="Genomic_DNA"/>
</dbReference>
<dbReference type="InterPro" id="IPR032710">
    <property type="entry name" value="NTF2-like_dom_sf"/>
</dbReference>
<dbReference type="SUPFAM" id="SSF54427">
    <property type="entry name" value="NTF2-like"/>
    <property type="match status" value="1"/>
</dbReference>
<accession>A0A1L9SR65</accession>
<evidence type="ECO:0000313" key="2">
    <source>
        <dbReference type="EMBL" id="OJJ49710.1"/>
    </source>
</evidence>
<dbReference type="OrthoDB" id="2148716at2759"/>
<proteinExistence type="predicted"/>
<dbReference type="Proteomes" id="UP000184188">
    <property type="component" value="Unassembled WGS sequence"/>
</dbReference>
<dbReference type="GeneID" id="34608424"/>
<dbReference type="AlphaFoldDB" id="A0A1L9SR65"/>
<reference evidence="3" key="1">
    <citation type="journal article" date="2017" name="Genome Biol.">
        <title>Comparative genomics reveals high biological diversity and specific adaptations in the industrially and medically important fungal genus Aspergillus.</title>
        <authorList>
            <person name="de Vries R.P."/>
            <person name="Riley R."/>
            <person name="Wiebenga A."/>
            <person name="Aguilar-Osorio G."/>
            <person name="Amillis S."/>
            <person name="Uchima C.A."/>
            <person name="Anderluh G."/>
            <person name="Asadollahi M."/>
            <person name="Askin M."/>
            <person name="Barry K."/>
            <person name="Battaglia E."/>
            <person name="Bayram O."/>
            <person name="Benocci T."/>
            <person name="Braus-Stromeyer S.A."/>
            <person name="Caldana C."/>
            <person name="Canovas D."/>
            <person name="Cerqueira G.C."/>
            <person name="Chen F."/>
            <person name="Chen W."/>
            <person name="Choi C."/>
            <person name="Clum A."/>
            <person name="Dos Santos R.A."/>
            <person name="Damasio A.R."/>
            <person name="Diallinas G."/>
            <person name="Emri T."/>
            <person name="Fekete E."/>
            <person name="Flipphi M."/>
            <person name="Freyberg S."/>
            <person name="Gallo A."/>
            <person name="Gournas C."/>
            <person name="Habgood R."/>
            <person name="Hainaut M."/>
            <person name="Harispe M.L."/>
            <person name="Henrissat B."/>
            <person name="Hilden K.S."/>
            <person name="Hope R."/>
            <person name="Hossain A."/>
            <person name="Karabika E."/>
            <person name="Karaffa L."/>
            <person name="Karanyi Z."/>
            <person name="Krasevec N."/>
            <person name="Kuo A."/>
            <person name="Kusch H."/>
            <person name="LaButti K."/>
            <person name="Lagendijk E.L."/>
            <person name="Lapidus A."/>
            <person name="Levasseur A."/>
            <person name="Lindquist E."/>
            <person name="Lipzen A."/>
            <person name="Logrieco A.F."/>
            <person name="MacCabe A."/>
            <person name="Maekelae M.R."/>
            <person name="Malavazi I."/>
            <person name="Melin P."/>
            <person name="Meyer V."/>
            <person name="Mielnichuk N."/>
            <person name="Miskei M."/>
            <person name="Molnar A.P."/>
            <person name="Mule G."/>
            <person name="Ngan C.Y."/>
            <person name="Orejas M."/>
            <person name="Orosz E."/>
            <person name="Ouedraogo J.P."/>
            <person name="Overkamp K.M."/>
            <person name="Park H.-S."/>
            <person name="Perrone G."/>
            <person name="Piumi F."/>
            <person name="Punt P.J."/>
            <person name="Ram A.F."/>
            <person name="Ramon A."/>
            <person name="Rauscher S."/>
            <person name="Record E."/>
            <person name="Riano-Pachon D.M."/>
            <person name="Robert V."/>
            <person name="Roehrig J."/>
            <person name="Ruller R."/>
            <person name="Salamov A."/>
            <person name="Salih N.S."/>
            <person name="Samson R.A."/>
            <person name="Sandor E."/>
            <person name="Sanguinetti M."/>
            <person name="Schuetze T."/>
            <person name="Sepcic K."/>
            <person name="Shelest E."/>
            <person name="Sherlock G."/>
            <person name="Sophianopoulou V."/>
            <person name="Squina F.M."/>
            <person name="Sun H."/>
            <person name="Susca A."/>
            <person name="Todd R.B."/>
            <person name="Tsang A."/>
            <person name="Unkles S.E."/>
            <person name="van de Wiele N."/>
            <person name="van Rossen-Uffink D."/>
            <person name="Oliveira J.V."/>
            <person name="Vesth T.C."/>
            <person name="Visser J."/>
            <person name="Yu J.-H."/>
            <person name="Zhou M."/>
            <person name="Andersen M.R."/>
            <person name="Archer D.B."/>
            <person name="Baker S.E."/>
            <person name="Benoit I."/>
            <person name="Brakhage A.A."/>
            <person name="Braus G.H."/>
            <person name="Fischer R."/>
            <person name="Frisvad J.C."/>
            <person name="Goldman G.H."/>
            <person name="Houbraken J."/>
            <person name="Oakley B."/>
            <person name="Pocsi I."/>
            <person name="Scazzocchio C."/>
            <person name="Seiboth B."/>
            <person name="vanKuyk P.A."/>
            <person name="Wortman J."/>
            <person name="Dyer P.S."/>
            <person name="Grigoriev I.V."/>
        </authorList>
    </citation>
    <scope>NUCLEOTIDE SEQUENCE [LARGE SCALE GENOMIC DNA]</scope>
    <source>
        <strain evidence="3">CBS 506.65</strain>
    </source>
</reference>
<evidence type="ECO:0000313" key="3">
    <source>
        <dbReference type="Proteomes" id="UP000184188"/>
    </source>
</evidence>
<name>A0A1L9SR65_9EURO</name>